<evidence type="ECO:0000256" key="2">
    <source>
        <dbReference type="ARBA" id="ARBA00006356"/>
    </source>
</evidence>
<dbReference type="EMBL" id="BTSY01000004">
    <property type="protein sequence ID" value="GMT22002.1"/>
    <property type="molecule type" value="Genomic_DNA"/>
</dbReference>
<evidence type="ECO:0000256" key="3">
    <source>
        <dbReference type="ARBA" id="ARBA00022525"/>
    </source>
</evidence>
<sequence>CLTRHLTDRTTVIRRVHSHSMLTRAMTLLAALLPVLLAGDVEQQTAPSIPEAFCARFPALALCQLRFNLDQAIVELSTVQEQMLSDAADVRAPVAMEKRKSNFVRFGKRSESPVEPGELEEPEKVEEKRKSNFVRFGKRKSNFVRFG</sequence>
<keyword evidence="4" id="KW-0165">Cleavage on pair of basic residues</keyword>
<proteinExistence type="inferred from homology"/>
<comment type="similarity">
    <text evidence="2">Belongs to the FARP (FMRFamide related peptide) family.</text>
</comment>
<dbReference type="PANTHER" id="PTHR20986">
    <property type="entry name" value="FMRFAMIDE-RELATED PEPTIDES"/>
    <property type="match status" value="1"/>
</dbReference>
<protein>
    <submittedName>
        <fullName evidence="8">Uncharacterized protein</fullName>
    </submittedName>
</protein>
<dbReference type="PANTHER" id="PTHR20986:SF13">
    <property type="entry name" value="FMRF-LIKE PEPTIDE"/>
    <property type="match status" value="1"/>
</dbReference>
<dbReference type="GO" id="GO:0007218">
    <property type="term" value="P:neuropeptide signaling pathway"/>
    <property type="evidence" value="ECO:0007669"/>
    <property type="project" value="UniProtKB-KW"/>
</dbReference>
<keyword evidence="5" id="KW-0027">Amidation</keyword>
<dbReference type="GO" id="GO:0005576">
    <property type="term" value="C:extracellular region"/>
    <property type="evidence" value="ECO:0007669"/>
    <property type="project" value="UniProtKB-SubCell"/>
</dbReference>
<evidence type="ECO:0000256" key="7">
    <source>
        <dbReference type="SAM" id="SignalP"/>
    </source>
</evidence>
<dbReference type="Proteomes" id="UP001432322">
    <property type="component" value="Unassembled WGS sequence"/>
</dbReference>
<evidence type="ECO:0000256" key="1">
    <source>
        <dbReference type="ARBA" id="ARBA00004613"/>
    </source>
</evidence>
<keyword evidence="9" id="KW-1185">Reference proteome</keyword>
<accession>A0AAV5VVK0</accession>
<evidence type="ECO:0000256" key="5">
    <source>
        <dbReference type="ARBA" id="ARBA00022815"/>
    </source>
</evidence>
<feature type="chain" id="PRO_5043831692" evidence="7">
    <location>
        <begin position="39"/>
        <end position="147"/>
    </location>
</feature>
<comment type="subcellular location">
    <subcellularLocation>
        <location evidence="1">Secreted</location>
    </subcellularLocation>
</comment>
<dbReference type="InterPro" id="IPR051041">
    <property type="entry name" value="FMRFamide-related_np"/>
</dbReference>
<keyword evidence="6" id="KW-0527">Neuropeptide</keyword>
<organism evidence="8 9">
    <name type="scientific">Pristionchus fissidentatus</name>
    <dbReference type="NCBI Taxonomy" id="1538716"/>
    <lineage>
        <taxon>Eukaryota</taxon>
        <taxon>Metazoa</taxon>
        <taxon>Ecdysozoa</taxon>
        <taxon>Nematoda</taxon>
        <taxon>Chromadorea</taxon>
        <taxon>Rhabditida</taxon>
        <taxon>Rhabditina</taxon>
        <taxon>Diplogasteromorpha</taxon>
        <taxon>Diplogasteroidea</taxon>
        <taxon>Neodiplogasteridae</taxon>
        <taxon>Pristionchus</taxon>
    </lineage>
</organism>
<comment type="caution">
    <text evidence="8">The sequence shown here is derived from an EMBL/GenBank/DDBJ whole genome shotgun (WGS) entry which is preliminary data.</text>
</comment>
<evidence type="ECO:0000256" key="6">
    <source>
        <dbReference type="ARBA" id="ARBA00023320"/>
    </source>
</evidence>
<feature type="non-terminal residue" evidence="8">
    <location>
        <position position="1"/>
    </location>
</feature>
<reference evidence="8" key="1">
    <citation type="submission" date="2023-10" db="EMBL/GenBank/DDBJ databases">
        <title>Genome assembly of Pristionchus species.</title>
        <authorList>
            <person name="Yoshida K."/>
            <person name="Sommer R.J."/>
        </authorList>
    </citation>
    <scope>NUCLEOTIDE SEQUENCE</scope>
    <source>
        <strain evidence="8">RS5133</strain>
    </source>
</reference>
<gene>
    <name evidence="8" type="ORF">PFISCL1PPCAC_13299</name>
</gene>
<name>A0AAV5VVK0_9BILA</name>
<keyword evidence="3" id="KW-0964">Secreted</keyword>
<evidence type="ECO:0000313" key="8">
    <source>
        <dbReference type="EMBL" id="GMT22002.1"/>
    </source>
</evidence>
<keyword evidence="7" id="KW-0732">Signal</keyword>
<evidence type="ECO:0000256" key="4">
    <source>
        <dbReference type="ARBA" id="ARBA00022685"/>
    </source>
</evidence>
<evidence type="ECO:0000313" key="9">
    <source>
        <dbReference type="Proteomes" id="UP001432322"/>
    </source>
</evidence>
<dbReference type="AlphaFoldDB" id="A0AAV5VVK0"/>
<feature type="signal peptide" evidence="7">
    <location>
        <begin position="1"/>
        <end position="38"/>
    </location>
</feature>